<evidence type="ECO:0000313" key="3">
    <source>
        <dbReference type="Proteomes" id="UP001651050"/>
    </source>
</evidence>
<protein>
    <submittedName>
        <fullName evidence="2">SMI1/KNR4 family protein</fullName>
    </submittedName>
</protein>
<evidence type="ECO:0000313" key="2">
    <source>
        <dbReference type="EMBL" id="MCK9795867.1"/>
    </source>
</evidence>
<dbReference type="EMBL" id="JALQCY010000007">
    <property type="protein sequence ID" value="MCK9795867.1"/>
    <property type="molecule type" value="Genomic_DNA"/>
</dbReference>
<organism evidence="2 3">
    <name type="scientific">Isoptericola peretonis</name>
    <dbReference type="NCBI Taxonomy" id="2918523"/>
    <lineage>
        <taxon>Bacteria</taxon>
        <taxon>Bacillati</taxon>
        <taxon>Actinomycetota</taxon>
        <taxon>Actinomycetes</taxon>
        <taxon>Micrococcales</taxon>
        <taxon>Promicromonosporaceae</taxon>
        <taxon>Isoptericola</taxon>
    </lineage>
</organism>
<dbReference type="InterPro" id="IPR037883">
    <property type="entry name" value="Knr4/Smi1-like_sf"/>
</dbReference>
<gene>
    <name evidence="2" type="ORF">M1843_19150</name>
</gene>
<dbReference type="Gene3D" id="3.40.1580.10">
    <property type="entry name" value="SMI1/KNR4-like"/>
    <property type="match status" value="1"/>
</dbReference>
<comment type="caution">
    <text evidence="2">The sequence shown here is derived from an EMBL/GenBank/DDBJ whole genome shotgun (WGS) entry which is preliminary data.</text>
</comment>
<keyword evidence="3" id="KW-1185">Reference proteome</keyword>
<reference evidence="2 3" key="1">
    <citation type="submission" date="2022-02" db="EMBL/GenBank/DDBJ databases">
        <title>The car tank lid bacteriome: a reservoir of bacteria with potential in bioremediation of fuel.</title>
        <authorList>
            <person name="Vidal-Verdu A."/>
            <person name="Gomez-Martinez D."/>
            <person name="Latorre-Perez A."/>
            <person name="Pereto J."/>
            <person name="Porcar M."/>
        </authorList>
    </citation>
    <scope>NUCLEOTIDE SEQUENCE [LARGE SCALE GENOMIC DNA]</scope>
    <source>
        <strain evidence="2 3">4D.3</strain>
    </source>
</reference>
<dbReference type="Pfam" id="PF09346">
    <property type="entry name" value="SMI1_KNR4"/>
    <property type="match status" value="1"/>
</dbReference>
<dbReference type="InterPro" id="IPR018958">
    <property type="entry name" value="Knr4/Smi1-like_dom"/>
</dbReference>
<sequence>MSVQDLIDAGGLVPPAQPYDWARAEQELGIAVPEDFRRLLDAGGAGQWFGYVRLFAPGHPLPSQDLLESPGVFRDLLVLWEDDPETRPDDLPEDSRLLAWANTGNGETLFWRVDPGASPDELSVYVEDADGESWERFDLSATGLLEGILEGEVRPESFSDTFLRVDDVYRPYPSA</sequence>
<dbReference type="Proteomes" id="UP001651050">
    <property type="component" value="Unassembled WGS sequence"/>
</dbReference>
<accession>A0ABT0J8Q0</accession>
<name>A0ABT0J8Q0_9MICO</name>
<dbReference type="RefSeq" id="WP_416345718.1">
    <property type="nucleotide sequence ID" value="NZ_JALQCY010000007.1"/>
</dbReference>
<proteinExistence type="predicted"/>
<feature type="domain" description="Knr4/Smi1-like" evidence="1">
    <location>
        <begin position="16"/>
        <end position="127"/>
    </location>
</feature>
<dbReference type="SUPFAM" id="SSF160631">
    <property type="entry name" value="SMI1/KNR4-like"/>
    <property type="match status" value="1"/>
</dbReference>
<evidence type="ECO:0000259" key="1">
    <source>
        <dbReference type="Pfam" id="PF09346"/>
    </source>
</evidence>